<evidence type="ECO:0000313" key="3">
    <source>
        <dbReference type="RefSeq" id="XP_026662443.2"/>
    </source>
</evidence>
<evidence type="ECO:0000256" key="1">
    <source>
        <dbReference type="SAM" id="MobiDB-lite"/>
    </source>
</evidence>
<sequence length="168" mass="18428">MSHHRTHSLGNMPFSWENQPGVSKVAPSTEERPKGAGPPHEPLKLPPPPFSTDSPKLAAHGLYVPLPPCPFQPTRVILSKKGMSRREQDPFLAAYLECTKSVNKQKKASKCKAGLQKARLVFSCKHTCGVREDGMVRLSQLPGIHLKGERVGRGEGRMGINSLKGRGY</sequence>
<proteinExistence type="predicted"/>
<dbReference type="KEGG" id="pda:113463050"/>
<gene>
    <name evidence="3" type="primary">LOC113463050</name>
</gene>
<dbReference type="Proteomes" id="UP000228380">
    <property type="component" value="Unplaced"/>
</dbReference>
<protein>
    <submittedName>
        <fullName evidence="3">Uncharacterized protein LOC113463050</fullName>
    </submittedName>
</protein>
<keyword evidence="2" id="KW-1185">Reference proteome</keyword>
<name>A0A8B8J7E4_PHODC</name>
<dbReference type="AlphaFoldDB" id="A0A8B8J7E4"/>
<feature type="region of interest" description="Disordered" evidence="1">
    <location>
        <begin position="1"/>
        <end position="56"/>
    </location>
</feature>
<dbReference type="GeneID" id="113463050"/>
<dbReference type="RefSeq" id="XP_026662443.2">
    <property type="nucleotide sequence ID" value="XM_026806642.2"/>
</dbReference>
<dbReference type="OrthoDB" id="745459at2759"/>
<evidence type="ECO:0000313" key="2">
    <source>
        <dbReference type="Proteomes" id="UP000228380"/>
    </source>
</evidence>
<reference evidence="3" key="1">
    <citation type="submission" date="2025-08" db="UniProtKB">
        <authorList>
            <consortium name="RefSeq"/>
        </authorList>
    </citation>
    <scope>IDENTIFICATION</scope>
    <source>
        <tissue evidence="3">Young leaves</tissue>
    </source>
</reference>
<dbReference type="PANTHER" id="PTHR33696">
    <property type="entry name" value="T22J18.15-RELATED"/>
    <property type="match status" value="1"/>
</dbReference>
<dbReference type="PANTHER" id="PTHR33696:SF3">
    <property type="entry name" value="FLZ-TYPE DOMAIN-CONTAINING PROTEIN"/>
    <property type="match status" value="1"/>
</dbReference>
<accession>A0A8B8J7E4</accession>
<organism evidence="2 3">
    <name type="scientific">Phoenix dactylifera</name>
    <name type="common">Date palm</name>
    <dbReference type="NCBI Taxonomy" id="42345"/>
    <lineage>
        <taxon>Eukaryota</taxon>
        <taxon>Viridiplantae</taxon>
        <taxon>Streptophyta</taxon>
        <taxon>Embryophyta</taxon>
        <taxon>Tracheophyta</taxon>
        <taxon>Spermatophyta</taxon>
        <taxon>Magnoliopsida</taxon>
        <taxon>Liliopsida</taxon>
        <taxon>Arecaceae</taxon>
        <taxon>Coryphoideae</taxon>
        <taxon>Phoeniceae</taxon>
        <taxon>Phoenix</taxon>
    </lineage>
</organism>